<organism evidence="2">
    <name type="scientific">Copidosoma floridanum</name>
    <name type="common">Wasp</name>
    <dbReference type="NCBI Taxonomy" id="29053"/>
    <lineage>
        <taxon>Eukaryota</taxon>
        <taxon>Metazoa</taxon>
        <taxon>Ecdysozoa</taxon>
        <taxon>Arthropoda</taxon>
        <taxon>Hexapoda</taxon>
        <taxon>Insecta</taxon>
        <taxon>Pterygota</taxon>
        <taxon>Neoptera</taxon>
        <taxon>Endopterygota</taxon>
        <taxon>Hymenoptera</taxon>
        <taxon>Apocrita</taxon>
        <taxon>Proctotrupomorpha</taxon>
        <taxon>Chalcidoidea</taxon>
        <taxon>Encyrtidae</taxon>
        <taxon>Encyrtinae</taxon>
        <taxon>Copidosoma</taxon>
    </lineage>
</organism>
<feature type="signal peptide" evidence="1">
    <location>
        <begin position="1"/>
        <end position="22"/>
    </location>
</feature>
<protein>
    <submittedName>
        <fullName evidence="2">Cysteine-rich peptide 1</fullName>
    </submittedName>
</protein>
<dbReference type="GeneID" id="106640923"/>
<keyword evidence="1" id="KW-0732">Signal</keyword>
<proteinExistence type="evidence at transcript level"/>
<accession>Q2Q1Y7</accession>
<sequence length="79" mass="8660">MKAVFFAFLLVVVLGSAYLSDAACNPSLCKSICGRLGYGWWRCSGNICYCSNFLNAAQEPDVAKEVSFNVDKLAKAFEH</sequence>
<evidence type="ECO:0000256" key="1">
    <source>
        <dbReference type="SAM" id="SignalP"/>
    </source>
</evidence>
<dbReference type="AlphaFoldDB" id="Q2Q1Y7"/>
<name>Q2Q1Y7_COPFL</name>
<dbReference type="EMBL" id="DQ232625">
    <property type="protein sequence ID" value="ABB58736.1"/>
    <property type="molecule type" value="mRNA"/>
</dbReference>
<evidence type="ECO:0000313" key="2">
    <source>
        <dbReference type="EMBL" id="ABB58736.1"/>
    </source>
</evidence>
<dbReference type="RefSeq" id="XP_014210592.1">
    <property type="nucleotide sequence ID" value="XM_014355106.2"/>
</dbReference>
<reference evidence="2" key="1">
    <citation type="journal article" date="2006" name="Insect Biochem. Mol. Biol.">
        <title>Caste-based differences in gene expression in the polyembryonic wasp Copidosoma floridanum.</title>
        <authorList>
            <person name="Donnell D.M."/>
            <person name="Strand M.R."/>
        </authorList>
    </citation>
    <scope>NUCLEOTIDE SEQUENCE</scope>
</reference>
<feature type="chain" id="PRO_5004214012" evidence="1">
    <location>
        <begin position="23"/>
        <end position="79"/>
    </location>
</feature>